<comment type="subcellular location">
    <subcellularLocation>
        <location evidence="1 9">Mitochondrion</location>
    </subcellularLocation>
</comment>
<dbReference type="AlphaFoldDB" id="A0A6A6MQS6"/>
<gene>
    <name evidence="10" type="ORF">GH714_041583</name>
</gene>
<keyword evidence="4 9" id="KW-0808">Transferase</keyword>
<dbReference type="PANTHER" id="PTHR12049">
    <property type="entry name" value="PROTEIN ARGININE METHYLTRANSFERASE NDUFAF7, MITOCHONDRIAL"/>
    <property type="match status" value="1"/>
</dbReference>
<accession>A0A6A6MQS6</accession>
<evidence type="ECO:0000313" key="10">
    <source>
        <dbReference type="EMBL" id="KAF2316242.1"/>
    </source>
</evidence>
<organism evidence="10 11">
    <name type="scientific">Hevea brasiliensis</name>
    <name type="common">Para rubber tree</name>
    <name type="synonym">Siphonia brasiliensis</name>
    <dbReference type="NCBI Taxonomy" id="3981"/>
    <lineage>
        <taxon>Eukaryota</taxon>
        <taxon>Viridiplantae</taxon>
        <taxon>Streptophyta</taxon>
        <taxon>Embryophyta</taxon>
        <taxon>Tracheophyta</taxon>
        <taxon>Spermatophyta</taxon>
        <taxon>Magnoliopsida</taxon>
        <taxon>eudicotyledons</taxon>
        <taxon>Gunneridae</taxon>
        <taxon>Pentapetalae</taxon>
        <taxon>rosids</taxon>
        <taxon>fabids</taxon>
        <taxon>Malpighiales</taxon>
        <taxon>Euphorbiaceae</taxon>
        <taxon>Crotonoideae</taxon>
        <taxon>Micrandreae</taxon>
        <taxon>Hevea</taxon>
    </lineage>
</organism>
<keyword evidence="3 9" id="KW-0489">Methyltransferase</keyword>
<dbReference type="Proteomes" id="UP000467840">
    <property type="component" value="Chromosome 15"/>
</dbReference>
<dbReference type="NCBIfam" id="TIGR00756">
    <property type="entry name" value="PPR"/>
    <property type="match status" value="1"/>
</dbReference>
<dbReference type="PANTHER" id="PTHR12049:SF7">
    <property type="entry name" value="PROTEIN ARGININE METHYLTRANSFERASE NDUFAF7, MITOCHONDRIAL"/>
    <property type="match status" value="1"/>
</dbReference>
<reference evidence="10 11" key="1">
    <citation type="journal article" date="2020" name="Mol. Plant">
        <title>The Chromosome-Based Rubber Tree Genome Provides New Insights into Spurge Genome Evolution and Rubber Biosynthesis.</title>
        <authorList>
            <person name="Liu J."/>
            <person name="Shi C."/>
            <person name="Shi C.C."/>
            <person name="Li W."/>
            <person name="Zhang Q.J."/>
            <person name="Zhang Y."/>
            <person name="Li K."/>
            <person name="Lu H.F."/>
            <person name="Shi C."/>
            <person name="Zhu S.T."/>
            <person name="Xiao Z.Y."/>
            <person name="Nan H."/>
            <person name="Yue Y."/>
            <person name="Zhu X.G."/>
            <person name="Wu Y."/>
            <person name="Hong X.N."/>
            <person name="Fan G.Y."/>
            <person name="Tong Y."/>
            <person name="Zhang D."/>
            <person name="Mao C.L."/>
            <person name="Liu Y.L."/>
            <person name="Hao S.J."/>
            <person name="Liu W.Q."/>
            <person name="Lv M.Q."/>
            <person name="Zhang H.B."/>
            <person name="Liu Y."/>
            <person name="Hu-Tang G.R."/>
            <person name="Wang J.P."/>
            <person name="Wang J.H."/>
            <person name="Sun Y.H."/>
            <person name="Ni S.B."/>
            <person name="Chen W.B."/>
            <person name="Zhang X.C."/>
            <person name="Jiao Y.N."/>
            <person name="Eichler E.E."/>
            <person name="Li G.H."/>
            <person name="Liu X."/>
            <person name="Gao L.Z."/>
        </authorList>
    </citation>
    <scope>NUCLEOTIDE SEQUENCE [LARGE SCALE GENOMIC DNA]</scope>
    <source>
        <strain evidence="11">cv. GT1</strain>
        <tissue evidence="10">Leaf</tissue>
    </source>
</reference>
<comment type="function">
    <text evidence="9">Arginine methyltransferase involved in the assembly or stability of mitochondrial NADH:ubiquinone oxidoreductase complex (complex I).</text>
</comment>
<dbReference type="EC" id="2.1.1.320" evidence="9"/>
<dbReference type="InterPro" id="IPR011990">
    <property type="entry name" value="TPR-like_helical_dom_sf"/>
</dbReference>
<evidence type="ECO:0000256" key="6">
    <source>
        <dbReference type="ARBA" id="ARBA00023128"/>
    </source>
</evidence>
<evidence type="ECO:0000256" key="1">
    <source>
        <dbReference type="ARBA" id="ARBA00004173"/>
    </source>
</evidence>
<comment type="similarity">
    <text evidence="2 9">Belongs to the NDUFAF7 family.</text>
</comment>
<dbReference type="PROSITE" id="PS51375">
    <property type="entry name" value="PPR"/>
    <property type="match status" value="1"/>
</dbReference>
<dbReference type="GO" id="GO:0032259">
    <property type="term" value="P:methylation"/>
    <property type="evidence" value="ECO:0007669"/>
    <property type="project" value="UniProtKB-KW"/>
</dbReference>
<proteinExistence type="inferred from homology"/>
<dbReference type="InterPro" id="IPR003788">
    <property type="entry name" value="NDUFAF7"/>
</dbReference>
<dbReference type="InterPro" id="IPR002885">
    <property type="entry name" value="PPR_rpt"/>
</dbReference>
<evidence type="ECO:0000256" key="7">
    <source>
        <dbReference type="ARBA" id="ARBA00048612"/>
    </source>
</evidence>
<dbReference type="GO" id="GO:0035243">
    <property type="term" value="F:protein-arginine omega-N symmetric methyltransferase activity"/>
    <property type="evidence" value="ECO:0007669"/>
    <property type="project" value="UniProtKB-EC"/>
</dbReference>
<dbReference type="Gene3D" id="1.25.40.10">
    <property type="entry name" value="Tetratricopeptide repeat domain"/>
    <property type="match status" value="1"/>
</dbReference>
<evidence type="ECO:0000313" key="11">
    <source>
        <dbReference type="Proteomes" id="UP000467840"/>
    </source>
</evidence>
<keyword evidence="6 9" id="KW-0496">Mitochondrion</keyword>
<name>A0A6A6MQS6_HEVBR</name>
<feature type="repeat" description="PPR" evidence="8">
    <location>
        <begin position="23"/>
        <end position="53"/>
    </location>
</feature>
<evidence type="ECO:0000256" key="3">
    <source>
        <dbReference type="ARBA" id="ARBA00022603"/>
    </source>
</evidence>
<evidence type="ECO:0000256" key="9">
    <source>
        <dbReference type="RuleBase" id="RU364114"/>
    </source>
</evidence>
<keyword evidence="11" id="KW-1185">Reference proteome</keyword>
<comment type="caution">
    <text evidence="10">The sequence shown here is derived from an EMBL/GenBank/DDBJ whole genome shotgun (WGS) entry which is preliminary data.</text>
</comment>
<dbReference type="Pfam" id="PF12854">
    <property type="entry name" value="PPR_1"/>
    <property type="match status" value="1"/>
</dbReference>
<protein>
    <recommendedName>
        <fullName evidence="9">Protein arginine methyltransferase NDUFAF7</fullName>
        <ecNumber evidence="9">2.1.1.320</ecNumber>
    </recommendedName>
</protein>
<keyword evidence="5" id="KW-0677">Repeat</keyword>
<evidence type="ECO:0000256" key="8">
    <source>
        <dbReference type="PROSITE-ProRule" id="PRU00708"/>
    </source>
</evidence>
<evidence type="ECO:0000256" key="4">
    <source>
        <dbReference type="ARBA" id="ARBA00022679"/>
    </source>
</evidence>
<dbReference type="GO" id="GO:0005739">
    <property type="term" value="C:mitochondrion"/>
    <property type="evidence" value="ECO:0007669"/>
    <property type="project" value="UniProtKB-SubCell"/>
</dbReference>
<sequence length="168" mass="18856">MLEKVNEVLDFLEEIRNKGLTPDAVSCGTVLSGFSNNGDLDGAYQLFRKMEQQYKAIRKHRFVKILDNPWSADLSACVDFASMRHSAEEASEDVCPWPNYSVPISWFSGSKFSLDQAESLKTGYWRLVGAGEAPFWEGPDEQELVGMSTPYLPMAIVNRKQGVPVPFQ</sequence>
<dbReference type="EMBL" id="JAAGAX010000005">
    <property type="protein sequence ID" value="KAF2316242.1"/>
    <property type="molecule type" value="Genomic_DNA"/>
</dbReference>
<evidence type="ECO:0000256" key="5">
    <source>
        <dbReference type="ARBA" id="ARBA00022737"/>
    </source>
</evidence>
<comment type="catalytic activity">
    <reaction evidence="7 9">
        <text>L-arginyl-[protein] + 2 S-adenosyl-L-methionine = N(omega),N(omega)'-dimethyl-L-arginyl-[protein] + 2 S-adenosyl-L-homocysteine + 2 H(+)</text>
        <dbReference type="Rhea" id="RHEA:48108"/>
        <dbReference type="Rhea" id="RHEA-COMP:10532"/>
        <dbReference type="Rhea" id="RHEA-COMP:11992"/>
        <dbReference type="ChEBI" id="CHEBI:15378"/>
        <dbReference type="ChEBI" id="CHEBI:29965"/>
        <dbReference type="ChEBI" id="CHEBI:57856"/>
        <dbReference type="ChEBI" id="CHEBI:59789"/>
        <dbReference type="ChEBI" id="CHEBI:88221"/>
        <dbReference type="EC" id="2.1.1.320"/>
    </reaction>
</comment>
<dbReference type="GO" id="GO:0032981">
    <property type="term" value="P:mitochondrial respiratory chain complex I assembly"/>
    <property type="evidence" value="ECO:0007669"/>
    <property type="project" value="TreeGrafter"/>
</dbReference>
<evidence type="ECO:0000256" key="2">
    <source>
        <dbReference type="ARBA" id="ARBA00005891"/>
    </source>
</evidence>